<keyword evidence="1" id="KW-1133">Transmembrane helix</keyword>
<proteinExistence type="predicted"/>
<keyword evidence="1" id="KW-0472">Membrane</keyword>
<accession>A0A1F8GJB6</accession>
<keyword evidence="1" id="KW-0812">Transmembrane</keyword>
<evidence type="ECO:0000313" key="3">
    <source>
        <dbReference type="Proteomes" id="UP000178256"/>
    </source>
</evidence>
<gene>
    <name evidence="2" type="ORF">A2925_02010</name>
</gene>
<comment type="caution">
    <text evidence="2">The sequence shown here is derived from an EMBL/GenBank/DDBJ whole genome shotgun (WGS) entry which is preliminary data.</text>
</comment>
<reference evidence="2 3" key="1">
    <citation type="journal article" date="2016" name="Nat. Commun.">
        <title>Thousands of microbial genomes shed light on interconnected biogeochemical processes in an aquifer system.</title>
        <authorList>
            <person name="Anantharaman K."/>
            <person name="Brown C.T."/>
            <person name="Hug L.A."/>
            <person name="Sharon I."/>
            <person name="Castelle C.J."/>
            <person name="Probst A.J."/>
            <person name="Thomas B.C."/>
            <person name="Singh A."/>
            <person name="Wilkins M.J."/>
            <person name="Karaoz U."/>
            <person name="Brodie E.L."/>
            <person name="Williams K.H."/>
            <person name="Hubbard S.S."/>
            <person name="Banfield J.F."/>
        </authorList>
    </citation>
    <scope>NUCLEOTIDE SEQUENCE [LARGE SCALE GENOMIC DNA]</scope>
</reference>
<dbReference type="Proteomes" id="UP000178256">
    <property type="component" value="Unassembled WGS sequence"/>
</dbReference>
<evidence type="ECO:0000313" key="2">
    <source>
        <dbReference type="EMBL" id="OGN25484.1"/>
    </source>
</evidence>
<dbReference type="EMBL" id="MGKL01000018">
    <property type="protein sequence ID" value="OGN25484.1"/>
    <property type="molecule type" value="Genomic_DNA"/>
</dbReference>
<organism evidence="2 3">
    <name type="scientific">Candidatus Yanofskybacteria bacterium RIFCSPLOWO2_01_FULL_44_22</name>
    <dbReference type="NCBI Taxonomy" id="1802697"/>
    <lineage>
        <taxon>Bacteria</taxon>
        <taxon>Candidatus Yanofskyibacteriota</taxon>
    </lineage>
</organism>
<feature type="transmembrane region" description="Helical" evidence="1">
    <location>
        <begin position="59"/>
        <end position="84"/>
    </location>
</feature>
<evidence type="ECO:0000256" key="1">
    <source>
        <dbReference type="SAM" id="Phobius"/>
    </source>
</evidence>
<dbReference type="AlphaFoldDB" id="A0A1F8GJB6"/>
<dbReference type="InterPro" id="IPR043993">
    <property type="entry name" value="T4SS_pilin"/>
</dbReference>
<feature type="transmembrane region" description="Helical" evidence="1">
    <location>
        <begin position="16"/>
        <end position="38"/>
    </location>
</feature>
<dbReference type="STRING" id="1802697.A2925_02010"/>
<dbReference type="Pfam" id="PF18895">
    <property type="entry name" value="T4SS_pilin"/>
    <property type="match status" value="1"/>
</dbReference>
<sequence>MWNFLETFKVQDIPSILVNLACNFTRLVLIFIVFWIAYSGVKFFLARDNPVVYGEAKKSLFWSIVGMILVFGVYTVIVSIANFLGYSNLSFVPLVCS</sequence>
<protein>
    <submittedName>
        <fullName evidence="2">Uncharacterized protein</fullName>
    </submittedName>
</protein>
<name>A0A1F8GJB6_9BACT</name>